<name>A0ABN8PS81_9CNID</name>
<dbReference type="Gene3D" id="3.40.33.10">
    <property type="entry name" value="CAP"/>
    <property type="match status" value="2"/>
</dbReference>
<dbReference type="InterPro" id="IPR002413">
    <property type="entry name" value="V5_allergen-like"/>
</dbReference>
<feature type="signal peptide" evidence="3">
    <location>
        <begin position="1"/>
        <end position="25"/>
    </location>
</feature>
<dbReference type="SMART" id="SM00254">
    <property type="entry name" value="ShKT"/>
    <property type="match status" value="10"/>
</dbReference>
<dbReference type="SUPFAM" id="SSF55797">
    <property type="entry name" value="PR-1-like"/>
    <property type="match status" value="2"/>
</dbReference>
<keyword evidence="3" id="KW-0732">Signal</keyword>
<comment type="caution">
    <text evidence="2">Lacks conserved residue(s) required for the propagation of feature annotation.</text>
</comment>
<feature type="domain" description="ShKT" evidence="5">
    <location>
        <begin position="864"/>
        <end position="898"/>
    </location>
</feature>
<proteinExistence type="predicted"/>
<organism evidence="6 7">
    <name type="scientific">Porites lobata</name>
    <dbReference type="NCBI Taxonomy" id="104759"/>
    <lineage>
        <taxon>Eukaryota</taxon>
        <taxon>Metazoa</taxon>
        <taxon>Cnidaria</taxon>
        <taxon>Anthozoa</taxon>
        <taxon>Hexacorallia</taxon>
        <taxon>Scleractinia</taxon>
        <taxon>Fungiina</taxon>
        <taxon>Poritidae</taxon>
        <taxon>Porites</taxon>
    </lineage>
</organism>
<dbReference type="PANTHER" id="PTHR10334">
    <property type="entry name" value="CYSTEINE-RICH SECRETORY PROTEIN-RELATED"/>
    <property type="match status" value="1"/>
</dbReference>
<dbReference type="Gene3D" id="2.170.140.10">
    <property type="entry name" value="Chitin binding domain"/>
    <property type="match status" value="2"/>
</dbReference>
<comment type="caution">
    <text evidence="6">The sequence shown here is derived from an EMBL/GenBank/DDBJ whole genome shotgun (WGS) entry which is preliminary data.</text>
</comment>
<dbReference type="PRINTS" id="PR00838">
    <property type="entry name" value="V5ALLERGEN"/>
</dbReference>
<keyword evidence="1" id="KW-0800">Toxin</keyword>
<dbReference type="PROSITE" id="PS51670">
    <property type="entry name" value="SHKT"/>
    <property type="match status" value="6"/>
</dbReference>
<feature type="domain" description="Chitin-binding type-2" evidence="4">
    <location>
        <begin position="1175"/>
        <end position="1231"/>
    </location>
</feature>
<feature type="chain" id="PRO_5045238557" evidence="3">
    <location>
        <begin position="26"/>
        <end position="1257"/>
    </location>
</feature>
<feature type="domain" description="Chitin-binding type-2" evidence="4">
    <location>
        <begin position="546"/>
        <end position="604"/>
    </location>
</feature>
<feature type="domain" description="ShKT" evidence="5">
    <location>
        <begin position="428"/>
        <end position="462"/>
    </location>
</feature>
<dbReference type="InterPro" id="IPR000742">
    <property type="entry name" value="EGF"/>
</dbReference>
<sequence length="1257" mass="140272">MLSKLTPVILCFILQFLSEQKVVKAAQVDLTLPTRADFATCTLTEEFKESFVDEHNRHRSHVQPPAADMEYLFWDENLGNLAQMWVNKCQWYHGFVYFGEEYPLPLNLTGRMGQNLARQTYNLPDPTTPVKEWDNEEGNFVYGLQNAYCKSPPCGHYIQLAWAKTKYIGCAVNLCPNFGNGQNTGGSFVACDYDRVVMSDKSHTPYQTGTPCTKCASGSGFCYNNLCRECADFDKQCGGIFTIATCKSHPELMEKKCPKMCNLCKCVMQCQNGGTVNKQSCTCSCPVPWTGPDCSVVCKDTWTGNPPCSDLIKWNKANNVDVCMQQSVKETCMASCMICDDGSGKYTTTVAPLTTSTPSNAPQTTGKRTNKHTLRANLFHVYTLLVCKADKNPSCEAWAARGECEKNPTWMLPNCCVSCKYHRAPKACNDSNPDCPRWAYFAECERNKDWMLANCRKSCNQCGECKDTDPSSCPSRVKELGGCGPQNKAGANLINRECRKSCGLCRVYDRHAACPAWAVTGECDKSNSSWMMDNCPRSCNVNVSEVLFCGGKRNGHYQAPRNCKSYIACSHGVTSHVACPSGKVFDTLKRICESPINSTSTCKLQDAVEESKWNIIWTLKRGSVSAKTNAPSTSKDLVVRPELLCGKFQSKDRAVKATVVRVDLNPPTRADFATCKLTPELKEKFVDDHNKFRSNVTPSAADMEYLFWDENLGNLAQMWVNKCQWWHGFLYFGQEYPLPLNLKGRMGQNLAKDNYDLPDPTTRVKKWDDEVNNFRYGSKTGFCVNPPCGHYIQLTWAKAKYVGCAVNLCPNFGDGQNNGGSFVGCDYDRTVMSDFKDTPYQAGTPCTKCASGSGFCYKNLCRDCADFDKECGGSLTQAMCKSDPELMEKKCPKMCNLCKCPLQCQNGGTLNAQSCTCSCAVRWAGPDCSEVCQDTRTDYPPCNLMIEWNGKDICKEEAMKTTCMASCMICDDGSGKYTTTVAPVTTSAPNAPQTADFALKLVSFKTTKKRHRRPGKSLACTFDRNPSCESWAAVGDCEKNTVWMLLNCCVSCKYHQAPKECKDSSPECPLWAYDGDCETNRIWMLPNCRMSCNQCGECKDKDLKCPSWAILGQCTAGDRMIWMNRNCRESCGRCKVYDRRQECPAWAKMNHCKKSNWIWMVNNCPWSCNVPVKEALFCGGKANGDYQDPSSCKAYIACSHGVATHVACPPGKSFDTIKRICQPSNRATCSVVHLRDKLEPEWKILWTLKRGLPDPHH</sequence>
<evidence type="ECO:0000259" key="4">
    <source>
        <dbReference type="PROSITE" id="PS50940"/>
    </source>
</evidence>
<evidence type="ECO:0000313" key="6">
    <source>
        <dbReference type="EMBL" id="CAH3149815.1"/>
    </source>
</evidence>
<dbReference type="SUPFAM" id="SSF57625">
    <property type="entry name" value="Invertebrate chitin-binding proteins"/>
    <property type="match status" value="2"/>
</dbReference>
<feature type="domain" description="ShKT" evidence="5">
    <location>
        <begin position="1134"/>
        <end position="1178"/>
    </location>
</feature>
<dbReference type="PRINTS" id="PR00837">
    <property type="entry name" value="V5TPXLIKE"/>
</dbReference>
<dbReference type="Pfam" id="PF01607">
    <property type="entry name" value="CBM_14"/>
    <property type="match status" value="2"/>
</dbReference>
<dbReference type="SMART" id="SM00494">
    <property type="entry name" value="ChtBD2"/>
    <property type="match status" value="2"/>
</dbReference>
<dbReference type="Pfam" id="PF00188">
    <property type="entry name" value="CAP"/>
    <property type="match status" value="2"/>
</dbReference>
<dbReference type="Gene3D" id="1.10.10.1940">
    <property type="match status" value="1"/>
</dbReference>
<feature type="disulfide bond" evidence="2">
    <location>
        <begin position="864"/>
        <end position="898"/>
    </location>
</feature>
<dbReference type="Pfam" id="PF01549">
    <property type="entry name" value="ShK"/>
    <property type="match status" value="10"/>
</dbReference>
<gene>
    <name evidence="6" type="ORF">PLOB_00047493</name>
</gene>
<feature type="domain" description="ShKT" evidence="5">
    <location>
        <begin position="1061"/>
        <end position="1095"/>
    </location>
</feature>
<dbReference type="SMART" id="SM00181">
    <property type="entry name" value="EGF"/>
    <property type="match status" value="2"/>
</dbReference>
<dbReference type="InterPro" id="IPR003582">
    <property type="entry name" value="ShKT_dom"/>
</dbReference>
<protein>
    <submittedName>
        <fullName evidence="6">Uncharacterized protein</fullName>
    </submittedName>
</protein>
<dbReference type="InterPro" id="IPR001283">
    <property type="entry name" value="CRISP-related"/>
</dbReference>
<dbReference type="Proteomes" id="UP001159405">
    <property type="component" value="Unassembled WGS sequence"/>
</dbReference>
<evidence type="ECO:0000256" key="2">
    <source>
        <dbReference type="PROSITE-ProRule" id="PRU01005"/>
    </source>
</evidence>
<dbReference type="EMBL" id="CALNXK010000087">
    <property type="protein sequence ID" value="CAH3149815.1"/>
    <property type="molecule type" value="Genomic_DNA"/>
</dbReference>
<feature type="disulfide bond" evidence="2">
    <location>
        <begin position="428"/>
        <end position="462"/>
    </location>
</feature>
<feature type="domain" description="ShKT" evidence="5">
    <location>
        <begin position="1020"/>
        <end position="1057"/>
    </location>
</feature>
<dbReference type="SMART" id="SM00198">
    <property type="entry name" value="SCP"/>
    <property type="match status" value="2"/>
</dbReference>
<evidence type="ECO:0000256" key="1">
    <source>
        <dbReference type="ARBA" id="ARBA00022656"/>
    </source>
</evidence>
<dbReference type="InterPro" id="IPR002557">
    <property type="entry name" value="Chitin-bd_dom"/>
</dbReference>
<dbReference type="InterPro" id="IPR035940">
    <property type="entry name" value="CAP_sf"/>
</dbReference>
<feature type="domain" description="ShKT" evidence="5">
    <location>
        <begin position="505"/>
        <end position="549"/>
    </location>
</feature>
<evidence type="ECO:0000256" key="3">
    <source>
        <dbReference type="SAM" id="SignalP"/>
    </source>
</evidence>
<dbReference type="PROSITE" id="PS50940">
    <property type="entry name" value="CHIT_BIND_II"/>
    <property type="match status" value="2"/>
</dbReference>
<dbReference type="InterPro" id="IPR014044">
    <property type="entry name" value="CAP_dom"/>
</dbReference>
<evidence type="ECO:0000259" key="5">
    <source>
        <dbReference type="PROSITE" id="PS51670"/>
    </source>
</evidence>
<keyword evidence="7" id="KW-1185">Reference proteome</keyword>
<accession>A0ABN8PS81</accession>
<dbReference type="CDD" id="cd05380">
    <property type="entry name" value="CAP_euk"/>
    <property type="match status" value="1"/>
</dbReference>
<evidence type="ECO:0000313" key="7">
    <source>
        <dbReference type="Proteomes" id="UP001159405"/>
    </source>
</evidence>
<feature type="disulfide bond" evidence="2">
    <location>
        <begin position="1061"/>
        <end position="1095"/>
    </location>
</feature>
<dbReference type="InterPro" id="IPR036508">
    <property type="entry name" value="Chitin-bd_dom_sf"/>
</dbReference>
<reference evidence="6 7" key="1">
    <citation type="submission" date="2022-05" db="EMBL/GenBank/DDBJ databases">
        <authorList>
            <consortium name="Genoscope - CEA"/>
            <person name="William W."/>
        </authorList>
    </citation>
    <scope>NUCLEOTIDE SEQUENCE [LARGE SCALE GENOMIC DNA]</scope>
</reference>
<keyword evidence="2" id="KW-1015">Disulfide bond</keyword>